<keyword evidence="1" id="KW-0732">Signal</keyword>
<dbReference type="STRING" id="1227077.SAMN04515668_2814"/>
<dbReference type="EMBL" id="FOXS01000003">
    <property type="protein sequence ID" value="SFQ52767.1"/>
    <property type="molecule type" value="Genomic_DNA"/>
</dbReference>
<feature type="chain" id="PRO_5011647895" evidence="1">
    <location>
        <begin position="22"/>
        <end position="567"/>
    </location>
</feature>
<sequence>MKHFYRSLASLLLLASGNVAAQQPAAGPLQTAQTISLGEHTMLAGTLVLPNHNTVLLLTDGVSFDITAQCLAPDGHTLWKTTLNRFQRPTQGFSLELQKIAIGREARENKEVQKEKLAAALYPVNVVTDGNTVVLAERLSESWFKKFNHDKSFKLKNDHMFVQRLDEQGRLTKHQFEPRPEAELKKVEVRTLGRYAEANGYVEVVRETNKREETLVFALLHFDFNTKTLRREPIDMPATPEHITGLNHYRHWYQEWAYLGHRPNQTYFCRRTLVTGAPKEKPGKQPLIYQVYITDDQGKATGGFSTTLALNKGTRPMYSGPMPSPGELNHIPLYFEVAQGKNRNVTYDEWETSTGGMGSFYLDHATGDVLIYGEYGEGEIPEMTNDDLKGFFVRRYAPDGRAVAQVQNAYSEAMRAKKKNASFRGGYYRQTRFHVDPISGQTQFSFSPLRVYGNSEDFDLFMDRDFKPLRYDYLPGKDKDERTYTSVQYAQPFKLTSTYDGTDDIRLYEHADKTDPAVYAALEKKRRTAPADAHDYWFHLSPTGATSGLVVEQKKPLGGSLQVYTFQ</sequence>
<reference evidence="3" key="1">
    <citation type="submission" date="2016-10" db="EMBL/GenBank/DDBJ databases">
        <authorList>
            <person name="Varghese N."/>
            <person name="Submissions S."/>
        </authorList>
    </citation>
    <scope>NUCLEOTIDE SEQUENCE [LARGE SCALE GENOMIC DNA]</scope>
    <source>
        <strain evidence="3">OR362-8,ATCC BAA-1266,JCM 13504</strain>
    </source>
</reference>
<accession>A0A1I5Z9H3</accession>
<dbReference type="Proteomes" id="UP000199029">
    <property type="component" value="Unassembled WGS sequence"/>
</dbReference>
<dbReference type="OrthoDB" id="887249at2"/>
<dbReference type="AlphaFoldDB" id="A0A1I5Z9H3"/>
<name>A0A1I5Z9H3_HYMAR</name>
<gene>
    <name evidence="2" type="ORF">SAMN04515668_2814</name>
</gene>
<protein>
    <submittedName>
        <fullName evidence="2">Uncharacterized protein</fullName>
    </submittedName>
</protein>
<organism evidence="2 3">
    <name type="scientific">Hymenobacter arizonensis</name>
    <name type="common">Siccationidurans arizonensis</name>
    <dbReference type="NCBI Taxonomy" id="1227077"/>
    <lineage>
        <taxon>Bacteria</taxon>
        <taxon>Pseudomonadati</taxon>
        <taxon>Bacteroidota</taxon>
        <taxon>Cytophagia</taxon>
        <taxon>Cytophagales</taxon>
        <taxon>Hymenobacteraceae</taxon>
        <taxon>Hymenobacter</taxon>
    </lineage>
</organism>
<evidence type="ECO:0000313" key="2">
    <source>
        <dbReference type="EMBL" id="SFQ52767.1"/>
    </source>
</evidence>
<feature type="signal peptide" evidence="1">
    <location>
        <begin position="1"/>
        <end position="21"/>
    </location>
</feature>
<evidence type="ECO:0000313" key="3">
    <source>
        <dbReference type="Proteomes" id="UP000199029"/>
    </source>
</evidence>
<evidence type="ECO:0000256" key="1">
    <source>
        <dbReference type="SAM" id="SignalP"/>
    </source>
</evidence>
<keyword evidence="3" id="KW-1185">Reference proteome</keyword>
<dbReference type="RefSeq" id="WP_092674288.1">
    <property type="nucleotide sequence ID" value="NZ_FOXS01000003.1"/>
</dbReference>
<proteinExistence type="predicted"/>